<keyword evidence="1" id="KW-0808">Transferase</keyword>
<dbReference type="GO" id="GO:0046983">
    <property type="term" value="F:protein dimerization activity"/>
    <property type="evidence" value="ECO:0007669"/>
    <property type="project" value="InterPro"/>
</dbReference>
<dbReference type="OrthoDB" id="9797605at2"/>
<organism evidence="6 7">
    <name type="scientific">Massilia horti</name>
    <dbReference type="NCBI Taxonomy" id="2562153"/>
    <lineage>
        <taxon>Bacteria</taxon>
        <taxon>Pseudomonadati</taxon>
        <taxon>Pseudomonadota</taxon>
        <taxon>Betaproteobacteria</taxon>
        <taxon>Burkholderiales</taxon>
        <taxon>Oxalobacteraceae</taxon>
        <taxon>Telluria group</taxon>
        <taxon>Massilia</taxon>
    </lineage>
</organism>
<dbReference type="InterPro" id="IPR005467">
    <property type="entry name" value="His_kinase_dom"/>
</dbReference>
<dbReference type="EMBL" id="SPUM01000123">
    <property type="protein sequence ID" value="TFW29514.1"/>
    <property type="molecule type" value="Genomic_DNA"/>
</dbReference>
<name>A0A4Y9SWC0_9BURK</name>
<proteinExistence type="predicted"/>
<evidence type="ECO:0000256" key="3">
    <source>
        <dbReference type="ARBA" id="ARBA00023012"/>
    </source>
</evidence>
<dbReference type="RefSeq" id="WP_135191102.1">
    <property type="nucleotide sequence ID" value="NZ_SPUM01000123.1"/>
</dbReference>
<dbReference type="PANTHER" id="PTHR24421:SF59">
    <property type="entry name" value="OXYGEN SENSOR HISTIDINE KINASE NREB"/>
    <property type="match status" value="1"/>
</dbReference>
<dbReference type="SMART" id="SM00387">
    <property type="entry name" value="HATPase_c"/>
    <property type="match status" value="1"/>
</dbReference>
<keyword evidence="7" id="KW-1185">Reference proteome</keyword>
<evidence type="ECO:0000313" key="6">
    <source>
        <dbReference type="EMBL" id="TFW29514.1"/>
    </source>
</evidence>
<dbReference type="PANTHER" id="PTHR24421">
    <property type="entry name" value="NITRATE/NITRITE SENSOR PROTEIN NARX-RELATED"/>
    <property type="match status" value="1"/>
</dbReference>
<dbReference type="Pfam" id="PF07730">
    <property type="entry name" value="HisKA_3"/>
    <property type="match status" value="1"/>
</dbReference>
<dbReference type="PROSITE" id="PS50109">
    <property type="entry name" value="HIS_KIN"/>
    <property type="match status" value="1"/>
</dbReference>
<accession>A0A4Y9SWC0</accession>
<dbReference type="InterPro" id="IPR050482">
    <property type="entry name" value="Sensor_HK_TwoCompSys"/>
</dbReference>
<dbReference type="Pfam" id="PF02518">
    <property type="entry name" value="HATPase_c"/>
    <property type="match status" value="1"/>
</dbReference>
<dbReference type="SUPFAM" id="SSF55785">
    <property type="entry name" value="PYP-like sensor domain (PAS domain)"/>
    <property type="match status" value="2"/>
</dbReference>
<dbReference type="Proteomes" id="UP000297258">
    <property type="component" value="Unassembled WGS sequence"/>
</dbReference>
<dbReference type="SUPFAM" id="SSF55874">
    <property type="entry name" value="ATPase domain of HSP90 chaperone/DNA topoisomerase II/histidine kinase"/>
    <property type="match status" value="1"/>
</dbReference>
<dbReference type="CDD" id="cd16917">
    <property type="entry name" value="HATPase_UhpB-NarQ-NarX-like"/>
    <property type="match status" value="1"/>
</dbReference>
<dbReference type="Gene3D" id="3.30.565.10">
    <property type="entry name" value="Histidine kinase-like ATPase, C-terminal domain"/>
    <property type="match status" value="1"/>
</dbReference>
<feature type="domain" description="Histidine kinase" evidence="4">
    <location>
        <begin position="389"/>
        <end position="478"/>
    </location>
</feature>
<comment type="caution">
    <text evidence="6">The sequence shown here is derived from an EMBL/GenBank/DDBJ whole genome shotgun (WGS) entry which is preliminary data.</text>
</comment>
<sequence>MNAPSPTLAAPMQAASSEIYLIDADTFALVDVNQAARQNLGYDHAQLLTMTPLDLAPAVSRDQFERLLASLGEDIGAQVTLRTRHRRADGSSYPVKLCVLRIVREGQTLLLAIGDDLSLEQAAAAALEQYQARFNAIVDHMPGLVYQFVLHEDGSTAFPYLSEGCAALLGRTVTELQQDPGRFLELVLPEDRKSYLDSMATSRALMAGWNWEGRIWIDGAWKDVKWVNLRATPQRLPGGAVQWDGIMTNITDSKLKQQEVMRSRSRLAELTAHIEQAKEQERTRIAREIHDDLGGNLTAIKMALAMLAARLPPEPALLDKATYLDDLVDRTIDAVHRISLALRPSTLDLGLVAALEWQAREFERQAGVGCVFRSLEKEIDLDPDHATALFRIFQEALTNIAKHAQATRVTVSLRRQRQQLLLTICDNGRGITPADRVKPGSFGLRGMSERARALGGKLTLSAAPGGGTMVAIKTRLAAAGGGAGRITPNQE</sequence>
<keyword evidence="3" id="KW-0902">Two-component regulatory system</keyword>
<dbReference type="NCBIfam" id="TIGR00229">
    <property type="entry name" value="sensory_box"/>
    <property type="match status" value="1"/>
</dbReference>
<evidence type="ECO:0000259" key="4">
    <source>
        <dbReference type="PROSITE" id="PS50109"/>
    </source>
</evidence>
<dbReference type="InterPro" id="IPR003594">
    <property type="entry name" value="HATPase_dom"/>
</dbReference>
<dbReference type="InterPro" id="IPR035965">
    <property type="entry name" value="PAS-like_dom_sf"/>
</dbReference>
<protein>
    <submittedName>
        <fullName evidence="6">PAS domain S-box protein</fullName>
    </submittedName>
</protein>
<dbReference type="InterPro" id="IPR011712">
    <property type="entry name" value="Sig_transdc_His_kin_sub3_dim/P"/>
</dbReference>
<dbReference type="SMART" id="SM00091">
    <property type="entry name" value="PAS"/>
    <property type="match status" value="2"/>
</dbReference>
<dbReference type="CDD" id="cd00130">
    <property type="entry name" value="PAS"/>
    <property type="match status" value="1"/>
</dbReference>
<dbReference type="GO" id="GO:0016020">
    <property type="term" value="C:membrane"/>
    <property type="evidence" value="ECO:0007669"/>
    <property type="project" value="InterPro"/>
</dbReference>
<dbReference type="AlphaFoldDB" id="A0A4Y9SWC0"/>
<dbReference type="InterPro" id="IPR036890">
    <property type="entry name" value="HATPase_C_sf"/>
</dbReference>
<evidence type="ECO:0000313" key="7">
    <source>
        <dbReference type="Proteomes" id="UP000297258"/>
    </source>
</evidence>
<dbReference type="Gene3D" id="3.30.450.20">
    <property type="entry name" value="PAS domain"/>
    <property type="match status" value="2"/>
</dbReference>
<dbReference type="InterPro" id="IPR000014">
    <property type="entry name" value="PAS"/>
</dbReference>
<evidence type="ECO:0000259" key="5">
    <source>
        <dbReference type="PROSITE" id="PS50112"/>
    </source>
</evidence>
<keyword evidence="2" id="KW-0418">Kinase</keyword>
<evidence type="ECO:0000256" key="1">
    <source>
        <dbReference type="ARBA" id="ARBA00022679"/>
    </source>
</evidence>
<feature type="domain" description="PAS" evidence="5">
    <location>
        <begin position="148"/>
        <end position="208"/>
    </location>
</feature>
<gene>
    <name evidence="6" type="ORF">E4O92_18380</name>
</gene>
<dbReference type="Gene3D" id="1.20.5.1930">
    <property type="match status" value="1"/>
</dbReference>
<dbReference type="Pfam" id="PF13426">
    <property type="entry name" value="PAS_9"/>
    <property type="match status" value="1"/>
</dbReference>
<evidence type="ECO:0000256" key="2">
    <source>
        <dbReference type="ARBA" id="ARBA00022777"/>
    </source>
</evidence>
<dbReference type="GO" id="GO:0000155">
    <property type="term" value="F:phosphorelay sensor kinase activity"/>
    <property type="evidence" value="ECO:0007669"/>
    <property type="project" value="InterPro"/>
</dbReference>
<reference evidence="6 7" key="1">
    <citation type="submission" date="2019-03" db="EMBL/GenBank/DDBJ databases">
        <title>Draft genome of Massilia hortus sp. nov., a novel bacterial species of the Oxalobacteraceae family.</title>
        <authorList>
            <person name="Peta V."/>
            <person name="Raths R."/>
            <person name="Bucking H."/>
        </authorList>
    </citation>
    <scope>NUCLEOTIDE SEQUENCE [LARGE SCALE GENOMIC DNA]</scope>
    <source>
        <strain evidence="6 7">ONC3</strain>
    </source>
</reference>
<dbReference type="PROSITE" id="PS50112">
    <property type="entry name" value="PAS"/>
    <property type="match status" value="1"/>
</dbReference>